<dbReference type="Proteomes" id="UP000019140">
    <property type="component" value="Unassembled WGS sequence"/>
</dbReference>
<proteinExistence type="predicted"/>
<sequence length="65" mass="7169">MNTKTRATIEDLYNVEGKAELVDGEIVEMPPAGEDPGYASLKIASRLLNYTEQTGRLARDCEPRA</sequence>
<dbReference type="Gene3D" id="3.90.1570.10">
    <property type="entry name" value="tt1808, chain A"/>
    <property type="match status" value="1"/>
</dbReference>
<gene>
    <name evidence="1" type="ORF">ETSY2_43700</name>
</gene>
<evidence type="ECO:0000313" key="1">
    <source>
        <dbReference type="EMBL" id="ETW97915.1"/>
    </source>
</evidence>
<name>W4LJP1_9BACT</name>
<evidence type="ECO:0000313" key="2">
    <source>
        <dbReference type="Proteomes" id="UP000019140"/>
    </source>
</evidence>
<keyword evidence="2" id="KW-1185">Reference proteome</keyword>
<dbReference type="HOGENOM" id="CLU_2841604_0_0_7"/>
<accession>W4LJP1</accession>
<organism evidence="1 2">
    <name type="scientific">Candidatus Entotheonella gemina</name>
    <dbReference type="NCBI Taxonomy" id="1429439"/>
    <lineage>
        <taxon>Bacteria</taxon>
        <taxon>Pseudomonadati</taxon>
        <taxon>Nitrospinota/Tectimicrobiota group</taxon>
        <taxon>Candidatus Tectimicrobiota</taxon>
        <taxon>Candidatus Entotheonellia</taxon>
        <taxon>Candidatus Entotheonellales</taxon>
        <taxon>Candidatus Entotheonellaceae</taxon>
        <taxon>Candidatus Entotheonella</taxon>
    </lineage>
</organism>
<protein>
    <submittedName>
        <fullName evidence="1">Uncharacterized protein</fullName>
    </submittedName>
</protein>
<dbReference type="SUPFAM" id="SSF52980">
    <property type="entry name" value="Restriction endonuclease-like"/>
    <property type="match status" value="1"/>
</dbReference>
<dbReference type="EMBL" id="AZHX01001999">
    <property type="protein sequence ID" value="ETW97915.1"/>
    <property type="molecule type" value="Genomic_DNA"/>
</dbReference>
<reference evidence="1 2" key="1">
    <citation type="journal article" date="2014" name="Nature">
        <title>An environmental bacterial taxon with a large and distinct metabolic repertoire.</title>
        <authorList>
            <person name="Wilson M.C."/>
            <person name="Mori T."/>
            <person name="Ruckert C."/>
            <person name="Uria A.R."/>
            <person name="Helf M.J."/>
            <person name="Takada K."/>
            <person name="Gernert C."/>
            <person name="Steffens U.A."/>
            <person name="Heycke N."/>
            <person name="Schmitt S."/>
            <person name="Rinke C."/>
            <person name="Helfrich E.J."/>
            <person name="Brachmann A.O."/>
            <person name="Gurgui C."/>
            <person name="Wakimoto T."/>
            <person name="Kracht M."/>
            <person name="Crusemann M."/>
            <person name="Hentschel U."/>
            <person name="Abe I."/>
            <person name="Matsunaga S."/>
            <person name="Kalinowski J."/>
            <person name="Takeyama H."/>
            <person name="Piel J."/>
        </authorList>
    </citation>
    <scope>NUCLEOTIDE SEQUENCE [LARGE SCALE GENOMIC DNA]</scope>
    <source>
        <strain evidence="2">TSY2</strain>
    </source>
</reference>
<comment type="caution">
    <text evidence="1">The sequence shown here is derived from an EMBL/GenBank/DDBJ whole genome shotgun (WGS) entry which is preliminary data.</text>
</comment>
<dbReference type="AlphaFoldDB" id="W4LJP1"/>
<dbReference type="InterPro" id="IPR012296">
    <property type="entry name" value="Nuclease_put_TT1808"/>
</dbReference>
<dbReference type="InterPro" id="IPR011335">
    <property type="entry name" value="Restrct_endonuc-II-like"/>
</dbReference>